<dbReference type="SUPFAM" id="SSF100950">
    <property type="entry name" value="NagB/RpiA/CoA transferase-like"/>
    <property type="match status" value="1"/>
</dbReference>
<dbReference type="Gene3D" id="1.10.10.10">
    <property type="entry name" value="Winged helix-like DNA-binding domain superfamily/Winged helix DNA-binding domain"/>
    <property type="match status" value="1"/>
</dbReference>
<dbReference type="InterPro" id="IPR037171">
    <property type="entry name" value="NagB/RpiA_transferase-like"/>
</dbReference>
<proteinExistence type="predicted"/>
<dbReference type="SMART" id="SM01134">
    <property type="entry name" value="DeoRC"/>
    <property type="match status" value="1"/>
</dbReference>
<dbReference type="InterPro" id="IPR036388">
    <property type="entry name" value="WH-like_DNA-bd_sf"/>
</dbReference>
<dbReference type="SUPFAM" id="SSF46785">
    <property type="entry name" value="Winged helix' DNA-binding domain"/>
    <property type="match status" value="1"/>
</dbReference>
<keyword evidence="1" id="KW-0805">Transcription regulation</keyword>
<dbReference type="EMBL" id="JADCJZ010000002">
    <property type="protein sequence ID" value="MBE5024345.1"/>
    <property type="molecule type" value="Genomic_DNA"/>
</dbReference>
<dbReference type="PANTHER" id="PTHR30363:SF44">
    <property type="entry name" value="AGA OPERON TRANSCRIPTIONAL REPRESSOR-RELATED"/>
    <property type="match status" value="1"/>
</dbReference>
<feature type="domain" description="HTH deoR-type" evidence="4">
    <location>
        <begin position="3"/>
        <end position="58"/>
    </location>
</feature>
<evidence type="ECO:0000256" key="2">
    <source>
        <dbReference type="ARBA" id="ARBA00023125"/>
    </source>
</evidence>
<evidence type="ECO:0000313" key="5">
    <source>
        <dbReference type="EMBL" id="MBE5024345.1"/>
    </source>
</evidence>
<dbReference type="PROSITE" id="PS51000">
    <property type="entry name" value="HTH_DEOR_2"/>
    <property type="match status" value="1"/>
</dbReference>
<dbReference type="InterPro" id="IPR036390">
    <property type="entry name" value="WH_DNA-bd_sf"/>
</dbReference>
<dbReference type="PROSITE" id="PS00894">
    <property type="entry name" value="HTH_DEOR_1"/>
    <property type="match status" value="1"/>
</dbReference>
<reference evidence="5 6" key="1">
    <citation type="submission" date="2020-10" db="EMBL/GenBank/DDBJ databases">
        <title>ChiBAC.</title>
        <authorList>
            <person name="Zenner C."/>
            <person name="Hitch T.C.A."/>
            <person name="Clavel T."/>
        </authorList>
    </citation>
    <scope>NUCLEOTIDE SEQUENCE [LARGE SCALE GENOMIC DNA]</scope>
    <source>
        <strain evidence="5 6">DSM 107455</strain>
    </source>
</reference>
<dbReference type="RefSeq" id="WP_193529795.1">
    <property type="nucleotide sequence ID" value="NZ_JADCJZ010000002.1"/>
</dbReference>
<dbReference type="InterPro" id="IPR018356">
    <property type="entry name" value="Tscrpt_reg_HTH_DeoR_CS"/>
</dbReference>
<organism evidence="5 6">
    <name type="scientific">Thermophilibacter gallinarum</name>
    <dbReference type="NCBI Taxonomy" id="2779357"/>
    <lineage>
        <taxon>Bacteria</taxon>
        <taxon>Bacillati</taxon>
        <taxon>Actinomycetota</taxon>
        <taxon>Coriobacteriia</taxon>
        <taxon>Coriobacteriales</taxon>
        <taxon>Atopobiaceae</taxon>
        <taxon>Thermophilibacter</taxon>
    </lineage>
</organism>
<comment type="caution">
    <text evidence="5">The sequence shown here is derived from an EMBL/GenBank/DDBJ whole genome shotgun (WGS) entry which is preliminary data.</text>
</comment>
<keyword evidence="6" id="KW-1185">Reference proteome</keyword>
<dbReference type="InterPro" id="IPR001034">
    <property type="entry name" value="DeoR_HTH"/>
</dbReference>
<evidence type="ECO:0000259" key="4">
    <source>
        <dbReference type="PROSITE" id="PS51000"/>
    </source>
</evidence>
<gene>
    <name evidence="5" type="ORF">INF26_05685</name>
</gene>
<dbReference type="InterPro" id="IPR014036">
    <property type="entry name" value="DeoR-like_C"/>
</dbReference>
<evidence type="ECO:0000256" key="3">
    <source>
        <dbReference type="ARBA" id="ARBA00023163"/>
    </source>
</evidence>
<dbReference type="Pfam" id="PF08220">
    <property type="entry name" value="HTH_DeoR"/>
    <property type="match status" value="1"/>
</dbReference>
<accession>A0ABR9QTD7</accession>
<evidence type="ECO:0000313" key="6">
    <source>
        <dbReference type="Proteomes" id="UP001194273"/>
    </source>
</evidence>
<dbReference type="PANTHER" id="PTHR30363">
    <property type="entry name" value="HTH-TYPE TRANSCRIPTIONAL REGULATOR SRLR-RELATED"/>
    <property type="match status" value="1"/>
</dbReference>
<keyword evidence="2" id="KW-0238">DNA-binding</keyword>
<dbReference type="Gene3D" id="3.40.50.1360">
    <property type="match status" value="1"/>
</dbReference>
<keyword evidence="3" id="KW-0804">Transcription</keyword>
<evidence type="ECO:0000256" key="1">
    <source>
        <dbReference type="ARBA" id="ARBA00023015"/>
    </source>
</evidence>
<protein>
    <submittedName>
        <fullName evidence="5">DeoR/GlpR transcriptional regulator</fullName>
    </submittedName>
</protein>
<dbReference type="Pfam" id="PF00455">
    <property type="entry name" value="DeoRC"/>
    <property type="match status" value="1"/>
</dbReference>
<dbReference type="InterPro" id="IPR050313">
    <property type="entry name" value="Carb_Metab_HTH_regulators"/>
</dbReference>
<dbReference type="PRINTS" id="PR00037">
    <property type="entry name" value="HTHLACR"/>
</dbReference>
<dbReference type="Proteomes" id="UP001194273">
    <property type="component" value="Unassembled WGS sequence"/>
</dbReference>
<sequence>MSYEERKQAILNELAFCSHLSFHEIEKIVDVAPTTIRRDLTRMAQEGVVERYHGGVRIGSEVSEYSMNKKLSMHSDEKRLLGKAAAELLAPNELVFIGGGSTTYCMIEFIEETSISVITNSLPHAEALHRRGIRTFLLCGFLRTRTRCLGGSETVALMRQYQFDRAFMGSGGIGRDLAVLSADQNEYDIKQTALENSSRSYILADASKFGLTAMYRSDFLGHPGATLITNNTDYEGHDRVIVVK</sequence>
<name>A0ABR9QTD7_9ACTN</name>
<dbReference type="SMART" id="SM00420">
    <property type="entry name" value="HTH_DEOR"/>
    <property type="match status" value="1"/>
</dbReference>